<evidence type="ECO:0000256" key="5">
    <source>
        <dbReference type="ARBA" id="ARBA00023065"/>
    </source>
</evidence>
<keyword evidence="2" id="KW-0633">Potassium transport</keyword>
<protein>
    <submittedName>
        <fullName evidence="8">Trk potassium uptake system protein TrkA</fullName>
    </submittedName>
</protein>
<dbReference type="InterPro" id="IPR006037">
    <property type="entry name" value="RCK_C"/>
</dbReference>
<proteinExistence type="predicted"/>
<keyword evidence="3" id="KW-0630">Potassium</keyword>
<gene>
    <name evidence="8" type="ORF">MNBD_GAMMA02-1696</name>
</gene>
<dbReference type="GO" id="GO:0015079">
    <property type="term" value="F:potassium ion transmembrane transporter activity"/>
    <property type="evidence" value="ECO:0007669"/>
    <property type="project" value="InterPro"/>
</dbReference>
<dbReference type="NCBIfam" id="NF007030">
    <property type="entry name" value="PRK09496.1-1"/>
    <property type="match status" value="1"/>
</dbReference>
<keyword evidence="1" id="KW-0813">Transport</keyword>
<feature type="domain" description="RCK N-terminal" evidence="6">
    <location>
        <begin position="232"/>
        <end position="348"/>
    </location>
</feature>
<accession>A0A3B0VUH9</accession>
<feature type="domain" description="RCK C-terminal" evidence="7">
    <location>
        <begin position="142"/>
        <end position="227"/>
    </location>
</feature>
<evidence type="ECO:0000256" key="3">
    <source>
        <dbReference type="ARBA" id="ARBA00022958"/>
    </source>
</evidence>
<feature type="domain" description="RCK C-terminal" evidence="7">
    <location>
        <begin position="368"/>
        <end position="453"/>
    </location>
</feature>
<dbReference type="FunFam" id="3.40.50.720:FF:000027">
    <property type="entry name" value="Trk system potassium transporter TrkA"/>
    <property type="match status" value="1"/>
</dbReference>
<dbReference type="AlphaFoldDB" id="A0A3B0VUH9"/>
<feature type="domain" description="RCK N-terminal" evidence="6">
    <location>
        <begin position="1"/>
        <end position="122"/>
    </location>
</feature>
<dbReference type="PANTHER" id="PTHR43833:SF5">
    <property type="entry name" value="TRK SYSTEM POTASSIUM UPTAKE PROTEIN TRKA"/>
    <property type="match status" value="1"/>
</dbReference>
<sequence>MKIIILGAGQVGSSIAEHLSHEHNDVTVVDTDLERLNDMQNKFDIRTVHGHASHPSVLIRAGANDADMVVALTNSDEVNMVACQVCYSLFNTPTKIARIREAEYASHPEMFEHEHVPIDFHISPEQLVTRHIKGLIEYAGAMQVMDFAGGLAQLVTIKVKKNGPLVDQQLREFDHLLPEGVDARVAAIFRDNKSVFPDGDTVLKTNDVVFMLAARKHISKIMDSWHKTEKSSYKIIIAGGGNIGFNLAKALEREHSVKIIEYNKDRSRFIAEELTKALVIRGDCTSEELLNEENINHTDIFCALTNDDQANLLSALMAKKMGAKKVLTLINKQNYAQLIEKDTIDIAISPQHITMGGILAHVRGDYTARVHSLRSGAAEAIEVEVTGDSSSSKVVGKMIQDINLPPGCNIGGIIRQEKVIMAHRNVIIENKDHLIMFVTDKRHINDLKRLFEVDASFL</sequence>
<dbReference type="SUPFAM" id="SSF116726">
    <property type="entry name" value="TrkA C-terminal domain-like"/>
    <property type="match status" value="2"/>
</dbReference>
<dbReference type="Gene3D" id="3.30.70.1450">
    <property type="entry name" value="Regulator of K+ conductance, C-terminal domain"/>
    <property type="match status" value="2"/>
</dbReference>
<dbReference type="InterPro" id="IPR036291">
    <property type="entry name" value="NAD(P)-bd_dom_sf"/>
</dbReference>
<dbReference type="NCBIfam" id="NF007032">
    <property type="entry name" value="PRK09496.1-4"/>
    <property type="match status" value="1"/>
</dbReference>
<evidence type="ECO:0000256" key="2">
    <source>
        <dbReference type="ARBA" id="ARBA00022538"/>
    </source>
</evidence>
<dbReference type="Gene3D" id="3.40.50.720">
    <property type="entry name" value="NAD(P)-binding Rossmann-like Domain"/>
    <property type="match status" value="2"/>
</dbReference>
<evidence type="ECO:0000259" key="7">
    <source>
        <dbReference type="PROSITE" id="PS51202"/>
    </source>
</evidence>
<dbReference type="InterPro" id="IPR050721">
    <property type="entry name" value="Trk_Ktr_HKT_K-transport"/>
</dbReference>
<evidence type="ECO:0000313" key="8">
    <source>
        <dbReference type="EMBL" id="VAW43793.1"/>
    </source>
</evidence>
<dbReference type="PANTHER" id="PTHR43833">
    <property type="entry name" value="POTASSIUM CHANNEL PROTEIN 2-RELATED-RELATED"/>
    <property type="match status" value="1"/>
</dbReference>
<dbReference type="InterPro" id="IPR006036">
    <property type="entry name" value="K_uptake_TrkA"/>
</dbReference>
<dbReference type="SUPFAM" id="SSF51735">
    <property type="entry name" value="NAD(P)-binding Rossmann-fold domains"/>
    <property type="match status" value="2"/>
</dbReference>
<dbReference type="NCBIfam" id="NF007031">
    <property type="entry name" value="PRK09496.1-2"/>
    <property type="match status" value="1"/>
</dbReference>
<dbReference type="EMBL" id="UOFA01000036">
    <property type="protein sequence ID" value="VAW43793.1"/>
    <property type="molecule type" value="Genomic_DNA"/>
</dbReference>
<keyword evidence="4" id="KW-0520">NAD</keyword>
<keyword evidence="5" id="KW-0406">Ion transport</keyword>
<dbReference type="GO" id="GO:0005886">
    <property type="term" value="C:plasma membrane"/>
    <property type="evidence" value="ECO:0007669"/>
    <property type="project" value="InterPro"/>
</dbReference>
<name>A0A3B0VUH9_9ZZZZ</name>
<dbReference type="InterPro" id="IPR036721">
    <property type="entry name" value="RCK_C_sf"/>
</dbReference>
<dbReference type="Pfam" id="PF02254">
    <property type="entry name" value="TrkA_N"/>
    <property type="match status" value="2"/>
</dbReference>
<organism evidence="8">
    <name type="scientific">hydrothermal vent metagenome</name>
    <dbReference type="NCBI Taxonomy" id="652676"/>
    <lineage>
        <taxon>unclassified sequences</taxon>
        <taxon>metagenomes</taxon>
        <taxon>ecological metagenomes</taxon>
    </lineage>
</organism>
<dbReference type="NCBIfam" id="NF007039">
    <property type="entry name" value="PRK09496.3-2"/>
    <property type="match status" value="1"/>
</dbReference>
<evidence type="ECO:0000259" key="6">
    <source>
        <dbReference type="PROSITE" id="PS51201"/>
    </source>
</evidence>
<evidence type="ECO:0000256" key="1">
    <source>
        <dbReference type="ARBA" id="ARBA00022448"/>
    </source>
</evidence>
<dbReference type="FunFam" id="3.40.50.720:FF:000042">
    <property type="entry name" value="Trk system potassium transporter TrkA"/>
    <property type="match status" value="1"/>
</dbReference>
<dbReference type="PROSITE" id="PS51202">
    <property type="entry name" value="RCK_C"/>
    <property type="match status" value="2"/>
</dbReference>
<dbReference type="InterPro" id="IPR003148">
    <property type="entry name" value="RCK_N"/>
</dbReference>
<dbReference type="Pfam" id="PF02080">
    <property type="entry name" value="TrkA_C"/>
    <property type="match status" value="2"/>
</dbReference>
<reference evidence="8" key="1">
    <citation type="submission" date="2018-06" db="EMBL/GenBank/DDBJ databases">
        <authorList>
            <person name="Zhirakovskaya E."/>
        </authorList>
    </citation>
    <scope>NUCLEOTIDE SEQUENCE</scope>
</reference>
<dbReference type="PRINTS" id="PR00335">
    <property type="entry name" value="KUPTAKETRKA"/>
</dbReference>
<evidence type="ECO:0000256" key="4">
    <source>
        <dbReference type="ARBA" id="ARBA00023027"/>
    </source>
</evidence>
<dbReference type="PROSITE" id="PS51201">
    <property type="entry name" value="RCK_N"/>
    <property type="match status" value="2"/>
</dbReference>